<dbReference type="GO" id="GO:0015074">
    <property type="term" value="P:DNA integration"/>
    <property type="evidence" value="ECO:0007669"/>
    <property type="project" value="InterPro"/>
</dbReference>
<dbReference type="RefSeq" id="XP_033239065.1">
    <property type="nucleotide sequence ID" value="XM_033383174.1"/>
</dbReference>
<dbReference type="GO" id="GO:0003676">
    <property type="term" value="F:nucleic acid binding"/>
    <property type="evidence" value="ECO:0007669"/>
    <property type="project" value="InterPro"/>
</dbReference>
<dbReference type="PANTHER" id="PTHR37984:SF5">
    <property type="entry name" value="PROTEIN NYNRIN-LIKE"/>
    <property type="match status" value="1"/>
</dbReference>
<dbReference type="InterPro" id="IPR012337">
    <property type="entry name" value="RNaseH-like_sf"/>
</dbReference>
<proteinExistence type="predicted"/>
<sequence>MGNGMRGLCGFSAEVEAWELDAAGASGSILKMDNVDTGTGRTMGNGMRGLCGSSAEVEAWELDAAGASGSILKMDRVGAAEEGHSRGTNKGLSRAQNSPFLGAQFAGRAFKRFLEQLGVRHQFTAPYTPQENPTERTNRTIETMIAQFTEDDQICWDEKWPELMLAMNSGVSDTTGYSPAFVVQGREPRLPKALYDEETVGTGQGTETPDENAKKLKELFQLVRRNLKRAAQDQARHYNLRRRPWRPKVGEGERKIKREEKKLSKPEQETRPQSWEANPGSGRVISGSG</sequence>
<dbReference type="Gene3D" id="3.30.420.10">
    <property type="entry name" value="Ribonuclease H-like superfamily/Ribonuclease H"/>
    <property type="match status" value="1"/>
</dbReference>
<dbReference type="AlphaFoldDB" id="A0A6I8W6S0"/>
<dbReference type="PANTHER" id="PTHR37984">
    <property type="entry name" value="PROTEIN CBG26694"/>
    <property type="match status" value="1"/>
</dbReference>
<feature type="region of interest" description="Disordered" evidence="1">
    <location>
        <begin position="231"/>
        <end position="289"/>
    </location>
</feature>
<dbReference type="InParanoid" id="A0A6I8W6S0"/>
<evidence type="ECO:0000259" key="2">
    <source>
        <dbReference type="PROSITE" id="PS50994"/>
    </source>
</evidence>
<dbReference type="InterPro" id="IPR036397">
    <property type="entry name" value="RNaseH_sf"/>
</dbReference>
<name>A0A6I8W6S0_DROPS</name>
<keyword evidence="3" id="KW-1185">Reference proteome</keyword>
<evidence type="ECO:0000313" key="4">
    <source>
        <dbReference type="RefSeq" id="XP_033239065.1"/>
    </source>
</evidence>
<evidence type="ECO:0000313" key="3">
    <source>
        <dbReference type="Proteomes" id="UP000001819"/>
    </source>
</evidence>
<dbReference type="KEGG" id="dpo:117184640"/>
<feature type="domain" description="Integrase catalytic" evidence="2">
    <location>
        <begin position="10"/>
        <end position="187"/>
    </location>
</feature>
<accession>A0A6I8W6S0</accession>
<gene>
    <name evidence="4" type="primary">LOC117184640</name>
</gene>
<dbReference type="PROSITE" id="PS50994">
    <property type="entry name" value="INTEGRASE"/>
    <property type="match status" value="1"/>
</dbReference>
<reference evidence="4" key="1">
    <citation type="submission" date="2025-08" db="UniProtKB">
        <authorList>
            <consortium name="RefSeq"/>
        </authorList>
    </citation>
    <scope>IDENTIFICATION</scope>
    <source>
        <strain evidence="4">MV-25-SWS-2005</strain>
        <tissue evidence="4">Whole body</tissue>
    </source>
</reference>
<dbReference type="InterPro" id="IPR001584">
    <property type="entry name" value="Integrase_cat-core"/>
</dbReference>
<organism evidence="3 4">
    <name type="scientific">Drosophila pseudoobscura pseudoobscura</name>
    <name type="common">Fruit fly</name>
    <dbReference type="NCBI Taxonomy" id="46245"/>
    <lineage>
        <taxon>Eukaryota</taxon>
        <taxon>Metazoa</taxon>
        <taxon>Ecdysozoa</taxon>
        <taxon>Arthropoda</taxon>
        <taxon>Hexapoda</taxon>
        <taxon>Insecta</taxon>
        <taxon>Pterygota</taxon>
        <taxon>Neoptera</taxon>
        <taxon>Endopterygota</taxon>
        <taxon>Diptera</taxon>
        <taxon>Brachycera</taxon>
        <taxon>Muscomorpha</taxon>
        <taxon>Ephydroidea</taxon>
        <taxon>Drosophilidae</taxon>
        <taxon>Drosophila</taxon>
        <taxon>Sophophora</taxon>
    </lineage>
</organism>
<dbReference type="Proteomes" id="UP000001819">
    <property type="component" value="Chromosome X"/>
</dbReference>
<evidence type="ECO:0000256" key="1">
    <source>
        <dbReference type="SAM" id="MobiDB-lite"/>
    </source>
</evidence>
<feature type="compositionally biased region" description="Basic and acidic residues" evidence="1">
    <location>
        <begin position="248"/>
        <end position="270"/>
    </location>
</feature>
<dbReference type="InterPro" id="IPR050951">
    <property type="entry name" value="Retrovirus_Pol_polyprotein"/>
</dbReference>
<protein>
    <submittedName>
        <fullName evidence="4">Uncharacterized protein isoform X1</fullName>
    </submittedName>
</protein>
<dbReference type="SUPFAM" id="SSF53098">
    <property type="entry name" value="Ribonuclease H-like"/>
    <property type="match status" value="1"/>
</dbReference>